<evidence type="ECO:0000256" key="5">
    <source>
        <dbReference type="ARBA" id="ARBA00012109"/>
    </source>
</evidence>
<accession>Q7YZS2</accession>
<evidence type="ECO:0000256" key="13">
    <source>
        <dbReference type="ARBA" id="ARBA00023136"/>
    </source>
</evidence>
<dbReference type="InterPro" id="IPR017972">
    <property type="entry name" value="Cyt_P450_CS"/>
</dbReference>
<comment type="similarity">
    <text evidence="4 16">Belongs to the cytochrome P450 family.</text>
</comment>
<dbReference type="EC" id="1.14.14.1" evidence="5"/>
<keyword evidence="6 15" id="KW-0349">Heme</keyword>
<comment type="catalytic activity">
    <reaction evidence="14">
        <text>an organic molecule + reduced [NADPH--hemoprotein reductase] + O2 = an alcohol + oxidized [NADPH--hemoprotein reductase] + H2O + H(+)</text>
        <dbReference type="Rhea" id="RHEA:17149"/>
        <dbReference type="Rhea" id="RHEA-COMP:11964"/>
        <dbReference type="Rhea" id="RHEA-COMP:11965"/>
        <dbReference type="ChEBI" id="CHEBI:15377"/>
        <dbReference type="ChEBI" id="CHEBI:15378"/>
        <dbReference type="ChEBI" id="CHEBI:15379"/>
        <dbReference type="ChEBI" id="CHEBI:30879"/>
        <dbReference type="ChEBI" id="CHEBI:57618"/>
        <dbReference type="ChEBI" id="CHEBI:58210"/>
        <dbReference type="ChEBI" id="CHEBI:142491"/>
        <dbReference type="EC" id="1.14.14.1"/>
    </reaction>
</comment>
<proteinExistence type="evidence at transcript level"/>
<dbReference type="PRINTS" id="PR00463">
    <property type="entry name" value="EP450I"/>
</dbReference>
<dbReference type="FunFam" id="1.10.630.10:FF:000042">
    <property type="entry name" value="Cytochrome P450"/>
    <property type="match status" value="1"/>
</dbReference>
<keyword evidence="8" id="KW-0256">Endoplasmic reticulum</keyword>
<dbReference type="AlphaFoldDB" id="Q7YZS2"/>
<evidence type="ECO:0000256" key="4">
    <source>
        <dbReference type="ARBA" id="ARBA00010617"/>
    </source>
</evidence>
<dbReference type="EMBL" id="AY295774">
    <property type="protein sequence ID" value="AAP83689.1"/>
    <property type="molecule type" value="mRNA"/>
</dbReference>
<dbReference type="GO" id="GO:0005789">
    <property type="term" value="C:endoplasmic reticulum membrane"/>
    <property type="evidence" value="ECO:0007669"/>
    <property type="project" value="UniProtKB-SubCell"/>
</dbReference>
<dbReference type="SUPFAM" id="SSF48264">
    <property type="entry name" value="Cytochrome P450"/>
    <property type="match status" value="1"/>
</dbReference>
<evidence type="ECO:0000256" key="10">
    <source>
        <dbReference type="ARBA" id="ARBA00023002"/>
    </source>
</evidence>
<evidence type="ECO:0000256" key="15">
    <source>
        <dbReference type="PIRSR" id="PIRSR602401-1"/>
    </source>
</evidence>
<keyword evidence="9" id="KW-0492">Microsome</keyword>
<evidence type="ECO:0000256" key="2">
    <source>
        <dbReference type="ARBA" id="ARBA00004174"/>
    </source>
</evidence>
<dbReference type="PRINTS" id="PR00385">
    <property type="entry name" value="P450"/>
</dbReference>
<evidence type="ECO:0000256" key="8">
    <source>
        <dbReference type="ARBA" id="ARBA00022824"/>
    </source>
</evidence>
<evidence type="ECO:0000256" key="9">
    <source>
        <dbReference type="ARBA" id="ARBA00022848"/>
    </source>
</evidence>
<sequence>MSVILILSSILTLLITSIYLISTRKFNYWKKKNVPHLKPKLILGNYGDFLLMKKPNGLVVQEICQAFPNEPYIGAYYGTEPALIVQDAEIIKLITIQDFSYFNSREVGDHTHKEDMSKNIFSTNGDRWKVVRQHMTPLFTSSKMKNMFHLIEKCSHEFERMLDREFKMSNVQEVRALTARFTMDCIVSCGFGLDANTMGDNSKENPFTKLSNSIFEVSNLRFLAMQARNLWPSIFYGLGLRTFPKSIDDFFHELITNVFKQRQYTPTSRNDFVDLIMNWTKKDYLTADSFKHDKEKGSTKISLKVDDKLLVAQCSIFFGAGHETSATTLSYTLFELAKNPEAQKRAIEEVDAYLLKNNNKLGYDCVTELPFLEACLDETLRLYPVLSVLTREVVEDYTLPTGLHLDKGVRIHLPLYHLHHNPDNFPEPEKYRPERFVGDERKNIKPYTYMPFGEGGRTCIGMRFSKMQTLSGLVTFLKKYRVELAKGTSPTVEFEPRALVFISKNGINLQMMEREGWEKRLFAK</sequence>
<keyword evidence="12 16" id="KW-0503">Monooxygenase</keyword>
<dbReference type="Gene3D" id="1.10.630.10">
    <property type="entry name" value="Cytochrome P450"/>
    <property type="match status" value="1"/>
</dbReference>
<dbReference type="Pfam" id="PF00067">
    <property type="entry name" value="p450"/>
    <property type="match status" value="1"/>
</dbReference>
<evidence type="ECO:0000256" key="6">
    <source>
        <dbReference type="ARBA" id="ARBA00022617"/>
    </source>
</evidence>
<dbReference type="InterPro" id="IPR001128">
    <property type="entry name" value="Cyt_P450"/>
</dbReference>
<dbReference type="CDD" id="cd11056">
    <property type="entry name" value="CYP6-like"/>
    <property type="match status" value="1"/>
</dbReference>
<dbReference type="InterPro" id="IPR036396">
    <property type="entry name" value="Cyt_P450_sf"/>
</dbReference>
<organism evidence="17">
    <name type="scientific">Depressaria pastinacella</name>
    <name type="common">Parsnip webworm moth</name>
    <name type="synonym">Depressaria radiella</name>
    <dbReference type="NCBI Taxonomy" id="58004"/>
    <lineage>
        <taxon>Eukaryota</taxon>
        <taxon>Metazoa</taxon>
        <taxon>Ecdysozoa</taxon>
        <taxon>Arthropoda</taxon>
        <taxon>Hexapoda</taxon>
        <taxon>Insecta</taxon>
        <taxon>Pterygota</taxon>
        <taxon>Neoptera</taxon>
        <taxon>Endopterygota</taxon>
        <taxon>Lepidoptera</taxon>
        <taxon>Glossata</taxon>
        <taxon>Ditrysia</taxon>
        <taxon>Gelechioidea</taxon>
        <taxon>Depressariidae</taxon>
        <taxon>Depressariinae</taxon>
        <taxon>Depressaria</taxon>
    </lineage>
</organism>
<evidence type="ECO:0000256" key="1">
    <source>
        <dbReference type="ARBA" id="ARBA00001971"/>
    </source>
</evidence>
<dbReference type="InterPro" id="IPR002401">
    <property type="entry name" value="Cyt_P450_E_grp-I"/>
</dbReference>
<dbReference type="GO" id="GO:0016712">
    <property type="term" value="F:oxidoreductase activity, acting on paired donors, with incorporation or reduction of molecular oxygen, reduced flavin or flavoprotein as one donor, and incorporation of one atom of oxygen"/>
    <property type="evidence" value="ECO:0007669"/>
    <property type="project" value="UniProtKB-EC"/>
</dbReference>
<dbReference type="GO" id="GO:0005506">
    <property type="term" value="F:iron ion binding"/>
    <property type="evidence" value="ECO:0007669"/>
    <property type="project" value="InterPro"/>
</dbReference>
<dbReference type="InterPro" id="IPR050476">
    <property type="entry name" value="Insect_CytP450_Detox"/>
</dbReference>
<dbReference type="PROSITE" id="PS00086">
    <property type="entry name" value="CYTOCHROME_P450"/>
    <property type="match status" value="1"/>
</dbReference>
<evidence type="ECO:0000256" key="16">
    <source>
        <dbReference type="RuleBase" id="RU000461"/>
    </source>
</evidence>
<dbReference type="PANTHER" id="PTHR24292:SF45">
    <property type="entry name" value="CYTOCHROME P450 6G1-RELATED"/>
    <property type="match status" value="1"/>
</dbReference>
<dbReference type="PANTHER" id="PTHR24292">
    <property type="entry name" value="CYTOCHROME P450"/>
    <property type="match status" value="1"/>
</dbReference>
<gene>
    <name evidence="17" type="primary">CYP6AE1</name>
</gene>
<dbReference type="GO" id="GO:0020037">
    <property type="term" value="F:heme binding"/>
    <property type="evidence" value="ECO:0007669"/>
    <property type="project" value="InterPro"/>
</dbReference>
<comment type="subcellular location">
    <subcellularLocation>
        <location evidence="3">Endoplasmic reticulum membrane</location>
        <topology evidence="3">Peripheral membrane protein</topology>
    </subcellularLocation>
    <subcellularLocation>
        <location evidence="2">Microsome membrane</location>
        <topology evidence="2">Peripheral membrane protein</topology>
    </subcellularLocation>
</comment>
<reference evidence="17" key="1">
    <citation type="journal article" date="2004" name="Insect Mol. Biol.">
        <title>Characterization and evolution of furanocoumarin-inducible cytochrome P450s in the parsnip webworm, Depressaria pastinacella.</title>
        <authorList>
            <person name="Li W."/>
            <person name="Zangerl A.R."/>
            <person name="Schuler M.A."/>
            <person name="Berenbaum M.R."/>
        </authorList>
    </citation>
    <scope>NUCLEOTIDE SEQUENCE</scope>
    <source>
        <tissue evidence="17">Midgut</tissue>
    </source>
</reference>
<evidence type="ECO:0000256" key="14">
    <source>
        <dbReference type="ARBA" id="ARBA00047827"/>
    </source>
</evidence>
<keyword evidence="7 15" id="KW-0479">Metal-binding</keyword>
<evidence type="ECO:0000256" key="12">
    <source>
        <dbReference type="ARBA" id="ARBA00023033"/>
    </source>
</evidence>
<evidence type="ECO:0000313" key="17">
    <source>
        <dbReference type="EMBL" id="AAP83689.1"/>
    </source>
</evidence>
<evidence type="ECO:0000256" key="7">
    <source>
        <dbReference type="ARBA" id="ARBA00022723"/>
    </source>
</evidence>
<protein>
    <recommendedName>
        <fullName evidence="5">unspecific monooxygenase</fullName>
        <ecNumber evidence="5">1.14.14.1</ecNumber>
    </recommendedName>
</protein>
<evidence type="ECO:0000256" key="11">
    <source>
        <dbReference type="ARBA" id="ARBA00023004"/>
    </source>
</evidence>
<keyword evidence="13" id="KW-0472">Membrane</keyword>
<feature type="binding site" description="axial binding residue" evidence="15">
    <location>
        <position position="459"/>
    </location>
    <ligand>
        <name>heme</name>
        <dbReference type="ChEBI" id="CHEBI:30413"/>
    </ligand>
    <ligandPart>
        <name>Fe</name>
        <dbReference type="ChEBI" id="CHEBI:18248"/>
    </ligandPart>
</feature>
<comment type="cofactor">
    <cofactor evidence="1 15">
        <name>heme</name>
        <dbReference type="ChEBI" id="CHEBI:30413"/>
    </cofactor>
</comment>
<name>Q7YZS2_DEPPA</name>
<keyword evidence="10 16" id="KW-0560">Oxidoreductase</keyword>
<evidence type="ECO:0000256" key="3">
    <source>
        <dbReference type="ARBA" id="ARBA00004406"/>
    </source>
</evidence>
<keyword evidence="11 15" id="KW-0408">Iron</keyword>